<reference evidence="15" key="2">
    <citation type="submission" date="2025-09" db="UniProtKB">
        <authorList>
            <consortium name="Ensembl"/>
        </authorList>
    </citation>
    <scope>IDENTIFICATION</scope>
</reference>
<organism evidence="15 16">
    <name type="scientific">Mola mola</name>
    <name type="common">Ocean sunfish</name>
    <name type="synonym">Tetraodon mola</name>
    <dbReference type="NCBI Taxonomy" id="94237"/>
    <lineage>
        <taxon>Eukaryota</taxon>
        <taxon>Metazoa</taxon>
        <taxon>Chordata</taxon>
        <taxon>Craniata</taxon>
        <taxon>Vertebrata</taxon>
        <taxon>Euteleostomi</taxon>
        <taxon>Actinopterygii</taxon>
        <taxon>Neopterygii</taxon>
        <taxon>Teleostei</taxon>
        <taxon>Neoteleostei</taxon>
        <taxon>Acanthomorphata</taxon>
        <taxon>Eupercaria</taxon>
        <taxon>Tetraodontiformes</taxon>
        <taxon>Molidae</taxon>
        <taxon>Mola</taxon>
    </lineage>
</organism>
<dbReference type="GO" id="GO:0005344">
    <property type="term" value="F:oxygen carrier activity"/>
    <property type="evidence" value="ECO:0007669"/>
    <property type="project" value="UniProtKB-KW"/>
</dbReference>
<reference evidence="15" key="1">
    <citation type="submission" date="2025-08" db="UniProtKB">
        <authorList>
            <consortium name="Ensembl"/>
        </authorList>
    </citation>
    <scope>IDENTIFICATION</scope>
</reference>
<comment type="catalytic activity">
    <reaction evidence="12">
        <text>H2O2 + AH2 = A + 2 H2O</text>
        <dbReference type="Rhea" id="RHEA:30275"/>
        <dbReference type="ChEBI" id="CHEBI:13193"/>
        <dbReference type="ChEBI" id="CHEBI:15377"/>
        <dbReference type="ChEBI" id="CHEBI:16240"/>
        <dbReference type="ChEBI" id="CHEBI:17499"/>
    </reaction>
    <physiologicalReaction direction="left-to-right" evidence="12">
        <dbReference type="Rhea" id="RHEA:30276"/>
    </physiologicalReaction>
</comment>
<dbReference type="Proteomes" id="UP000261620">
    <property type="component" value="Unplaced"/>
</dbReference>
<dbReference type="InterPro" id="IPR000971">
    <property type="entry name" value="Globin"/>
</dbReference>
<name>A0A3Q3WMM4_MOLML</name>
<dbReference type="OMA" id="YEELGWP"/>
<dbReference type="AlphaFoldDB" id="A0A3Q3WMM4"/>
<proteinExistence type="inferred from homology"/>
<comment type="catalytic activity">
    <reaction evidence="10">
        <text>2 superoxide + 2 H(+) = H2O2 + O2</text>
        <dbReference type="Rhea" id="RHEA:20696"/>
        <dbReference type="ChEBI" id="CHEBI:15378"/>
        <dbReference type="ChEBI" id="CHEBI:15379"/>
        <dbReference type="ChEBI" id="CHEBI:16240"/>
        <dbReference type="ChEBI" id="CHEBI:18421"/>
        <dbReference type="EC" id="1.15.1.1"/>
    </reaction>
    <physiologicalReaction direction="left-to-right" evidence="10">
        <dbReference type="Rhea" id="RHEA:20697"/>
    </physiologicalReaction>
</comment>
<accession>A0A3Q3WMM4</accession>
<dbReference type="GO" id="GO:0004784">
    <property type="term" value="F:superoxide dismutase activity"/>
    <property type="evidence" value="ECO:0007669"/>
    <property type="project" value="UniProtKB-EC"/>
</dbReference>
<protein>
    <recommendedName>
        <fullName evidence="2">superoxide dismutase</fullName>
        <ecNumber evidence="2">1.15.1.1</ecNumber>
    </recommendedName>
    <alternativeName>
        <fullName evidence="7">Nitrite reductase CYGB</fullName>
    </alternativeName>
    <alternativeName>
        <fullName evidence="9">Pseudoperoxidase CYGB</fullName>
    </alternativeName>
    <alternativeName>
        <fullName evidence="8">Superoxide dismutase CYGB</fullName>
    </alternativeName>
</protein>
<comment type="catalytic activity">
    <reaction evidence="6">
        <text>Fe(II)-heme b-[protein] + nitric oxide + O2 = Fe(III)-heme b-[protein] + nitrate</text>
        <dbReference type="Rhea" id="RHEA:78091"/>
        <dbReference type="Rhea" id="RHEA-COMP:18975"/>
        <dbReference type="Rhea" id="RHEA-COMP:18976"/>
        <dbReference type="ChEBI" id="CHEBI:15379"/>
        <dbReference type="ChEBI" id="CHEBI:16480"/>
        <dbReference type="ChEBI" id="CHEBI:17632"/>
        <dbReference type="ChEBI" id="CHEBI:55376"/>
        <dbReference type="ChEBI" id="CHEBI:60344"/>
    </reaction>
    <physiologicalReaction direction="left-to-right" evidence="6">
        <dbReference type="Rhea" id="RHEA:78092"/>
    </physiologicalReaction>
</comment>
<dbReference type="GO" id="GO:0019825">
    <property type="term" value="F:oxygen binding"/>
    <property type="evidence" value="ECO:0007669"/>
    <property type="project" value="InterPro"/>
</dbReference>
<keyword evidence="16" id="KW-1185">Reference proteome</keyword>
<evidence type="ECO:0000313" key="15">
    <source>
        <dbReference type="Ensembl" id="ENSMMOP00000016298.1"/>
    </source>
</evidence>
<dbReference type="SUPFAM" id="SSF46458">
    <property type="entry name" value="Globin-like"/>
    <property type="match status" value="1"/>
</dbReference>
<dbReference type="PANTHER" id="PTHR46783">
    <property type="entry name" value="CYTOGLOBIN"/>
    <property type="match status" value="1"/>
</dbReference>
<evidence type="ECO:0000256" key="13">
    <source>
        <dbReference type="RuleBase" id="RU000356"/>
    </source>
</evidence>
<dbReference type="Gene3D" id="1.10.490.10">
    <property type="entry name" value="Globins"/>
    <property type="match status" value="1"/>
</dbReference>
<keyword evidence="13" id="KW-0561">Oxygen transport</keyword>
<dbReference type="GO" id="GO:0020037">
    <property type="term" value="F:heme binding"/>
    <property type="evidence" value="ECO:0007669"/>
    <property type="project" value="InterPro"/>
</dbReference>
<evidence type="ECO:0000256" key="2">
    <source>
        <dbReference type="ARBA" id="ARBA00012682"/>
    </source>
</evidence>
<dbReference type="Ensembl" id="ENSMMOT00000016572.1">
    <property type="protein sequence ID" value="ENSMMOP00000016298.1"/>
    <property type="gene ID" value="ENSMMOG00000012440.1"/>
</dbReference>
<dbReference type="PRINTS" id="PR01906">
    <property type="entry name" value="FISHGLOBIN"/>
</dbReference>
<evidence type="ECO:0000256" key="4">
    <source>
        <dbReference type="ARBA" id="ARBA00022723"/>
    </source>
</evidence>
<feature type="domain" description="Globin" evidence="14">
    <location>
        <begin position="18"/>
        <end position="167"/>
    </location>
</feature>
<evidence type="ECO:0000256" key="1">
    <source>
        <dbReference type="ARBA" id="ARBA00008705"/>
    </source>
</evidence>
<evidence type="ECO:0000256" key="5">
    <source>
        <dbReference type="ARBA" id="ARBA00023004"/>
    </source>
</evidence>
<evidence type="ECO:0000256" key="3">
    <source>
        <dbReference type="ARBA" id="ARBA00022617"/>
    </source>
</evidence>
<evidence type="ECO:0000256" key="8">
    <source>
        <dbReference type="ARBA" id="ARBA00044562"/>
    </source>
</evidence>
<dbReference type="STRING" id="94237.ENSMMOP00000016298"/>
<keyword evidence="13" id="KW-0813">Transport</keyword>
<evidence type="ECO:0000256" key="10">
    <source>
        <dbReference type="ARBA" id="ARBA00047393"/>
    </source>
</evidence>
<dbReference type="GO" id="GO:0005506">
    <property type="term" value="F:iron ion binding"/>
    <property type="evidence" value="ECO:0007669"/>
    <property type="project" value="InterPro"/>
</dbReference>
<dbReference type="PROSITE" id="PS01033">
    <property type="entry name" value="GLOBIN"/>
    <property type="match status" value="1"/>
</dbReference>
<dbReference type="EC" id="1.15.1.1" evidence="2"/>
<keyword evidence="3 13" id="KW-0349">Heme</keyword>
<evidence type="ECO:0000256" key="11">
    <source>
        <dbReference type="ARBA" id="ARBA00048118"/>
    </source>
</evidence>
<evidence type="ECO:0000313" key="16">
    <source>
        <dbReference type="Proteomes" id="UP000261620"/>
    </source>
</evidence>
<dbReference type="InterPro" id="IPR009050">
    <property type="entry name" value="Globin-like_sf"/>
</dbReference>
<evidence type="ECO:0000256" key="7">
    <source>
        <dbReference type="ARBA" id="ARBA00044551"/>
    </source>
</evidence>
<sequence length="179" mass="20194">MERMQGEGELDHLERPSHLTDGERVMIQDSWAKVYENCDDAGVAILIRLFVNFPSSKQYFKHFKHIEEPEELEKSVQLRNHAHRVMNAINKLVKNLDSSDKMASGVRLVARAHALKHKVEPVYFKILSGVILEVLGEAFSDVVTPEVAAAWTKLLANMCCGVTAVYEEVGWNKLSSSTE</sequence>
<evidence type="ECO:0000256" key="9">
    <source>
        <dbReference type="ARBA" id="ARBA00044569"/>
    </source>
</evidence>
<dbReference type="Pfam" id="PF00042">
    <property type="entry name" value="Globin"/>
    <property type="match status" value="1"/>
</dbReference>
<evidence type="ECO:0000256" key="6">
    <source>
        <dbReference type="ARBA" id="ARBA00044448"/>
    </source>
</evidence>
<keyword evidence="4" id="KW-0479">Metal-binding</keyword>
<comment type="similarity">
    <text evidence="1 13">Belongs to the globin family.</text>
</comment>
<keyword evidence="5" id="KW-0408">Iron</keyword>
<dbReference type="InterPro" id="IPR012292">
    <property type="entry name" value="Globin/Proto"/>
</dbReference>
<dbReference type="InterPro" id="IPR013314">
    <property type="entry name" value="Globin_lamprey/hagfish"/>
</dbReference>
<evidence type="ECO:0000259" key="14">
    <source>
        <dbReference type="PROSITE" id="PS01033"/>
    </source>
</evidence>
<dbReference type="PANTHER" id="PTHR46783:SF1">
    <property type="entry name" value="CYTOGLOBIN-1-RELATED"/>
    <property type="match status" value="1"/>
</dbReference>
<evidence type="ECO:0000256" key="12">
    <source>
        <dbReference type="ARBA" id="ARBA00049899"/>
    </source>
</evidence>
<comment type="catalytic activity">
    <reaction evidence="11">
        <text>Fe(III)-heme b-[protein] + nitric oxide + H2O = Fe(II)-heme b-[protein] + nitrite + 2 H(+)</text>
        <dbReference type="Rhea" id="RHEA:77711"/>
        <dbReference type="Rhea" id="RHEA-COMP:18975"/>
        <dbReference type="Rhea" id="RHEA-COMP:18976"/>
        <dbReference type="ChEBI" id="CHEBI:15377"/>
        <dbReference type="ChEBI" id="CHEBI:15378"/>
        <dbReference type="ChEBI" id="CHEBI:16301"/>
        <dbReference type="ChEBI" id="CHEBI:16480"/>
        <dbReference type="ChEBI" id="CHEBI:55376"/>
        <dbReference type="ChEBI" id="CHEBI:60344"/>
    </reaction>
    <physiologicalReaction direction="right-to-left" evidence="11">
        <dbReference type="Rhea" id="RHEA:77713"/>
    </physiologicalReaction>
</comment>